<dbReference type="PROSITE" id="PS50893">
    <property type="entry name" value="ABC_TRANSPORTER_2"/>
    <property type="match status" value="1"/>
</dbReference>
<evidence type="ECO:0000256" key="4">
    <source>
        <dbReference type="ARBA" id="ARBA00022967"/>
    </source>
</evidence>
<keyword evidence="3" id="KW-0067">ATP-binding</keyword>
<evidence type="ECO:0000256" key="5">
    <source>
        <dbReference type="ARBA" id="ARBA00037066"/>
    </source>
</evidence>
<protein>
    <submittedName>
        <fullName evidence="7">ABC transporter related protein</fullName>
    </submittedName>
</protein>
<dbReference type="PANTHER" id="PTHR42794:SF1">
    <property type="entry name" value="HEMIN IMPORT ATP-BINDING PROTEIN HMUV"/>
    <property type="match status" value="1"/>
</dbReference>
<name>E1JY37_SOLFR</name>
<keyword evidence="4" id="KW-1278">Translocase</keyword>
<organism evidence="7 8">
    <name type="scientific">Solidesulfovibrio fructosivorans JJ]</name>
    <dbReference type="NCBI Taxonomy" id="596151"/>
    <lineage>
        <taxon>Bacteria</taxon>
        <taxon>Pseudomonadati</taxon>
        <taxon>Thermodesulfobacteriota</taxon>
        <taxon>Desulfovibrionia</taxon>
        <taxon>Desulfovibrionales</taxon>
        <taxon>Desulfovibrionaceae</taxon>
        <taxon>Solidesulfovibrio</taxon>
    </lineage>
</organism>
<accession>E1JY37</accession>
<dbReference type="Pfam" id="PF00005">
    <property type="entry name" value="ABC_tran"/>
    <property type="match status" value="1"/>
</dbReference>
<dbReference type="FunFam" id="3.40.50.300:FF:000134">
    <property type="entry name" value="Iron-enterobactin ABC transporter ATP-binding protein"/>
    <property type="match status" value="1"/>
</dbReference>
<comment type="function">
    <text evidence="5">Part of the ABC transporter complex HmuTUV involved in hemin import. Responsible for energy coupling to the transport system.</text>
</comment>
<feature type="domain" description="ABC transporter" evidence="6">
    <location>
        <begin position="2"/>
        <end position="237"/>
    </location>
</feature>
<dbReference type="STRING" id="596151.DesfrDRAFT_2536"/>
<dbReference type="GO" id="GO:0016887">
    <property type="term" value="F:ATP hydrolysis activity"/>
    <property type="evidence" value="ECO:0007669"/>
    <property type="project" value="InterPro"/>
</dbReference>
<dbReference type="RefSeq" id="WP_005994398.1">
    <property type="nucleotide sequence ID" value="NZ_AECZ01000016.1"/>
</dbReference>
<evidence type="ECO:0000256" key="1">
    <source>
        <dbReference type="ARBA" id="ARBA00022448"/>
    </source>
</evidence>
<dbReference type="SUPFAM" id="SSF52540">
    <property type="entry name" value="P-loop containing nucleoside triphosphate hydrolases"/>
    <property type="match status" value="1"/>
</dbReference>
<dbReference type="InterPro" id="IPR027417">
    <property type="entry name" value="P-loop_NTPase"/>
</dbReference>
<dbReference type="PANTHER" id="PTHR42794">
    <property type="entry name" value="HEMIN IMPORT ATP-BINDING PROTEIN HMUV"/>
    <property type="match status" value="1"/>
</dbReference>
<dbReference type="Gene3D" id="3.40.50.300">
    <property type="entry name" value="P-loop containing nucleotide triphosphate hydrolases"/>
    <property type="match status" value="1"/>
</dbReference>
<reference evidence="7 8" key="1">
    <citation type="submission" date="2010-08" db="EMBL/GenBank/DDBJ databases">
        <title>The draft genome of Desulfovibrio fructosovorans JJ.</title>
        <authorList>
            <consortium name="US DOE Joint Genome Institute (JGI-PGF)"/>
            <person name="Lucas S."/>
            <person name="Copeland A."/>
            <person name="Lapidus A."/>
            <person name="Cheng J.-F."/>
            <person name="Bruce D."/>
            <person name="Goodwin L."/>
            <person name="Pitluck S."/>
            <person name="Land M.L."/>
            <person name="Hauser L."/>
            <person name="Chang Y.-J."/>
            <person name="Jeffries C."/>
            <person name="Wall J.D."/>
            <person name="Stahl D.A."/>
            <person name="Arkin A.P."/>
            <person name="Dehal P."/>
            <person name="Stolyar S.M."/>
            <person name="Hazen T.C."/>
            <person name="Woyke T.J."/>
        </authorList>
    </citation>
    <scope>NUCLEOTIDE SEQUENCE [LARGE SCALE GENOMIC DNA]</scope>
    <source>
        <strain evidence="7 8">JJ</strain>
    </source>
</reference>
<keyword evidence="8" id="KW-1185">Reference proteome</keyword>
<dbReference type="InterPro" id="IPR003593">
    <property type="entry name" value="AAA+_ATPase"/>
</dbReference>
<dbReference type="eggNOG" id="COG1120">
    <property type="taxonomic scope" value="Bacteria"/>
</dbReference>
<evidence type="ECO:0000313" key="7">
    <source>
        <dbReference type="EMBL" id="EFL50775.1"/>
    </source>
</evidence>
<proteinExistence type="predicted"/>
<evidence type="ECO:0000256" key="2">
    <source>
        <dbReference type="ARBA" id="ARBA00022741"/>
    </source>
</evidence>
<evidence type="ECO:0000259" key="6">
    <source>
        <dbReference type="PROSITE" id="PS50893"/>
    </source>
</evidence>
<dbReference type="CDD" id="cd03214">
    <property type="entry name" value="ABC_Iron-Siderophores_B12_Hemin"/>
    <property type="match status" value="1"/>
</dbReference>
<dbReference type="EMBL" id="AECZ01000016">
    <property type="protein sequence ID" value="EFL50775.1"/>
    <property type="molecule type" value="Genomic_DNA"/>
</dbReference>
<gene>
    <name evidence="7" type="ORF">DesfrDRAFT_2536</name>
</gene>
<comment type="caution">
    <text evidence="7">The sequence shown here is derived from an EMBL/GenBank/DDBJ whole genome shotgun (WGS) entry which is preliminary data.</text>
</comment>
<keyword evidence="2" id="KW-0547">Nucleotide-binding</keyword>
<dbReference type="GO" id="GO:0005524">
    <property type="term" value="F:ATP binding"/>
    <property type="evidence" value="ECO:0007669"/>
    <property type="project" value="UniProtKB-KW"/>
</dbReference>
<dbReference type="SMART" id="SM00382">
    <property type="entry name" value="AAA"/>
    <property type="match status" value="1"/>
</dbReference>
<evidence type="ECO:0000313" key="8">
    <source>
        <dbReference type="Proteomes" id="UP000006250"/>
    </source>
</evidence>
<dbReference type="AlphaFoldDB" id="E1JY37"/>
<dbReference type="Proteomes" id="UP000006250">
    <property type="component" value="Unassembled WGS sequence"/>
</dbReference>
<dbReference type="OrthoDB" id="9809450at2"/>
<keyword evidence="1" id="KW-0813">Transport</keyword>
<sequence>MIRIEGLRAGYGGRDVLAGIDLRIAPGDMVGLLGPNGAGKTTLLLAATGVLPPSAGRVSLAGRDIASLSARERAKLVAVVPQRAESAGGLTVRTVVRMGRYPYLPFLGGYGEGDAAATKAAMTAVGVAHLADRRMNELSGGEFQRALTARALAQDARAMILDEASASLDMARKMELYGLLAARNAAGTTIVAALHDINLAALFCRRLIFIKNGRIEADGPVAAVFTSQTLSRIYETEILVIAHPKSGLPQALAVPAAPAAGAARNAPGGPGGSGGSGHHG</sequence>
<dbReference type="InterPro" id="IPR003439">
    <property type="entry name" value="ABC_transporter-like_ATP-bd"/>
</dbReference>
<evidence type="ECO:0000256" key="3">
    <source>
        <dbReference type="ARBA" id="ARBA00022840"/>
    </source>
</evidence>